<evidence type="ECO:0000256" key="5">
    <source>
        <dbReference type="ARBA" id="ARBA00023002"/>
    </source>
</evidence>
<dbReference type="Proteomes" id="UP000198238">
    <property type="component" value="Chromosome"/>
</dbReference>
<keyword evidence="4" id="KW-0274">FAD</keyword>
<dbReference type="Pfam" id="PF01266">
    <property type="entry name" value="DAO"/>
    <property type="match status" value="1"/>
</dbReference>
<dbReference type="InterPro" id="IPR006076">
    <property type="entry name" value="FAD-dep_OxRdtase"/>
</dbReference>
<reference evidence="6 7" key="1">
    <citation type="submission" date="2017-06" db="EMBL/GenBank/DDBJ databases">
        <title>Neisseria chenwenguii sp. nov., isolated from the intestinal contents of Tibetan Plateau Pika in Yushu, Qinghai Province, China.</title>
        <authorList>
            <person name="Zhang G."/>
        </authorList>
    </citation>
    <scope>NUCLEOTIDE SEQUENCE [LARGE SCALE GENOMIC DNA]</scope>
    <source>
        <strain evidence="6 7">10023</strain>
    </source>
</reference>
<evidence type="ECO:0000256" key="2">
    <source>
        <dbReference type="ARBA" id="ARBA00007330"/>
    </source>
</evidence>
<dbReference type="PANTHER" id="PTHR11985:SF15">
    <property type="entry name" value="GLYCEROL-3-PHOSPHATE DEHYDROGENASE, MITOCHONDRIAL"/>
    <property type="match status" value="1"/>
</dbReference>
<dbReference type="Gene3D" id="3.30.9.10">
    <property type="entry name" value="D-Amino Acid Oxidase, subunit A, domain 2"/>
    <property type="match status" value="2"/>
</dbReference>
<dbReference type="SUPFAM" id="SSF51905">
    <property type="entry name" value="FAD/NAD(P)-binding domain"/>
    <property type="match status" value="1"/>
</dbReference>
<proteinExistence type="inferred from homology"/>
<dbReference type="PANTHER" id="PTHR11985">
    <property type="entry name" value="GLYCEROL-3-PHOSPHATE DEHYDROGENASE"/>
    <property type="match status" value="1"/>
</dbReference>
<accession>A0A220S0F1</accession>
<evidence type="ECO:0000256" key="4">
    <source>
        <dbReference type="ARBA" id="ARBA00022827"/>
    </source>
</evidence>
<evidence type="ECO:0000256" key="1">
    <source>
        <dbReference type="ARBA" id="ARBA00001974"/>
    </source>
</evidence>
<gene>
    <name evidence="6" type="ORF">BG910_03005</name>
</gene>
<comment type="similarity">
    <text evidence="2">Belongs to the FAD-dependent glycerol-3-phosphate dehydrogenase family.</text>
</comment>
<dbReference type="AlphaFoldDB" id="A0A220S0F1"/>
<comment type="cofactor">
    <cofactor evidence="1">
        <name>FAD</name>
        <dbReference type="ChEBI" id="CHEBI:57692"/>
    </cofactor>
</comment>
<dbReference type="GO" id="GO:0046168">
    <property type="term" value="P:glycerol-3-phosphate catabolic process"/>
    <property type="evidence" value="ECO:0007669"/>
    <property type="project" value="TreeGrafter"/>
</dbReference>
<dbReference type="Gene3D" id="3.50.50.60">
    <property type="entry name" value="FAD/NAD(P)-binding domain"/>
    <property type="match status" value="1"/>
</dbReference>
<name>A0A220S0F1_9NEIS</name>
<dbReference type="PRINTS" id="PR01001">
    <property type="entry name" value="FADG3PDH"/>
</dbReference>
<sequence>MKIAVAGAGIIGACTAWSAAKQRHEVTLFDKDTAMAHTSQSSSKLLHGGLRYLETGQFALVKKALHARRFWLGQAPHLCRPLELLFPIYQGRGRPKWQISAGTKLYDLLASGSGFPKSRWLDKAEVLKRSPTLLSDGLKGAFSFYDAQMDDSALGRWVVAQCRNLGVEVVENHKIETFDSLAGFDRIANAAGPWAMELRHTQGGRPAFTIDWVRGSHIFTDRPLNQALMLPIPGEKRVFFVLPYQGKTMIGTTEIRQDHPDADRPSESEIGYLIESYNAYHGDKLTAADISGAFSGVRPLLKSAANPSDATREWAFERVGNVLHIYGGKWTTAQIQGEAALAELLK</sequence>
<protein>
    <submittedName>
        <fullName evidence="6">FAD-dependent oxidoreductase</fullName>
    </submittedName>
</protein>
<dbReference type="RefSeq" id="WP_089035567.1">
    <property type="nucleotide sequence ID" value="NZ_CP022278.1"/>
</dbReference>
<evidence type="ECO:0000256" key="3">
    <source>
        <dbReference type="ARBA" id="ARBA00022630"/>
    </source>
</evidence>
<keyword evidence="3" id="KW-0285">Flavoprotein</keyword>
<dbReference type="KEGG" id="nei:BG910_03005"/>
<dbReference type="EMBL" id="CP022278">
    <property type="protein sequence ID" value="ASK26846.1"/>
    <property type="molecule type" value="Genomic_DNA"/>
</dbReference>
<evidence type="ECO:0000313" key="6">
    <source>
        <dbReference type="EMBL" id="ASK26846.1"/>
    </source>
</evidence>
<dbReference type="InterPro" id="IPR036188">
    <property type="entry name" value="FAD/NAD-bd_sf"/>
</dbReference>
<organism evidence="6 7">
    <name type="scientific">Neisseria chenwenguii</name>
    <dbReference type="NCBI Taxonomy" id="1853278"/>
    <lineage>
        <taxon>Bacteria</taxon>
        <taxon>Pseudomonadati</taxon>
        <taxon>Pseudomonadota</taxon>
        <taxon>Betaproteobacteria</taxon>
        <taxon>Neisseriales</taxon>
        <taxon>Neisseriaceae</taxon>
        <taxon>Neisseria</taxon>
    </lineage>
</organism>
<evidence type="ECO:0000313" key="7">
    <source>
        <dbReference type="Proteomes" id="UP000198238"/>
    </source>
</evidence>
<keyword evidence="5" id="KW-0560">Oxidoreductase</keyword>
<dbReference type="GO" id="GO:0004368">
    <property type="term" value="F:glycerol-3-phosphate dehydrogenase (quinone) activity"/>
    <property type="evidence" value="ECO:0007669"/>
    <property type="project" value="InterPro"/>
</dbReference>
<dbReference type="InterPro" id="IPR000447">
    <property type="entry name" value="G3P_DH_FAD-dep"/>
</dbReference>
<keyword evidence="7" id="KW-1185">Reference proteome</keyword>
<dbReference type="OrthoDB" id="9766796at2"/>